<feature type="active site" evidence="4">
    <location>
        <position position="445"/>
    </location>
</feature>
<keyword evidence="10" id="KW-1185">Reference proteome</keyword>
<sequence length="671" mass="75354">MTRKVVSFRKDQRFVESGLVVREVFFDLGVSEGEVEKAAEGGDVQRQCPSSAASSPATDVLETYPTQSHSSSILDNVESDAIVAPSTSTSDCSRNDRAIEIPSTSNSYSSITLVKDMGDFSSERILQERLETHRNADSLCHDTSEKNVEGNERSPVKTLSERIEEVVLESVQISPSKSRSLSTFLYSPQKMELCNSRRLKTILAKTKNDFDRPPLPSPETCGNTDLNFRNSTEYVRLPWSTANIVSGFHHYIIIDRALRALVHDGAHCIEAVIVTLRECAPWLKSLHGLLNFMDSLSPSEQREVLDVMAGIARLAVNAKFILTSPVPLLRANSCGSVTLSQEQCACLLAHAFFCTYRRERRSFNRINMAGIFDDRNPMCHVKLRFILHYFSTVLKKMPTGCVSFRRESLAENLVPNWEEDQTLMRLMATASDSSIEDSFGCLQVDFANEYIGGGVLNCGAVQEEIRFLICPEMIVSCLLCERMGPLEVVHIVGAQRYSSYDGYAQTLRWAPYNEFGLEPRDEFSRVKCEVVAMDATLFKSNSKQSQYDKRNIDRELNKAYVGFMSTQDEAPPIATGNWGCGVFGGDKELKILIQLMAASRAGRDMIYYTFGNPSFQYYANEQYEKMVHRKASIGAIYKSLTSYQKERERNPQLSVFEHVYTVLSEIACTAS</sequence>
<dbReference type="EC" id="3.2.1.143" evidence="2"/>
<dbReference type="EMBL" id="JAHQIW010000662">
    <property type="protein sequence ID" value="KAJ1349426.1"/>
    <property type="molecule type" value="Genomic_DNA"/>
</dbReference>
<accession>A0AAD5MKJ3</accession>
<feature type="active site" evidence="4">
    <location>
        <position position="464"/>
    </location>
</feature>
<evidence type="ECO:0000256" key="5">
    <source>
        <dbReference type="PIRSR" id="PIRSR607724-2"/>
    </source>
</evidence>
<keyword evidence="3" id="KW-0378">Hydrolase</keyword>
<name>A0AAD5MKJ3_PARTN</name>
<feature type="active site" evidence="4">
    <location>
        <position position="463"/>
    </location>
</feature>
<dbReference type="GO" id="GO:0005975">
    <property type="term" value="P:carbohydrate metabolic process"/>
    <property type="evidence" value="ECO:0007669"/>
    <property type="project" value="InterPro"/>
</dbReference>
<dbReference type="InterPro" id="IPR046372">
    <property type="entry name" value="PARG_cat_C"/>
</dbReference>
<evidence type="ECO:0000259" key="8">
    <source>
        <dbReference type="Pfam" id="PF20811"/>
    </source>
</evidence>
<feature type="binding site" evidence="5">
    <location>
        <position position="448"/>
    </location>
    <ligand>
        <name>substrate</name>
    </ligand>
</feature>
<feature type="domain" description="PARG catalytic Macro" evidence="7">
    <location>
        <begin position="415"/>
        <end position="615"/>
    </location>
</feature>
<dbReference type="PANTHER" id="PTHR12837:SF15">
    <property type="entry name" value="POLY(ADP-RIBOSE) GLYCOHYDROLASE"/>
    <property type="match status" value="1"/>
</dbReference>
<dbReference type="PANTHER" id="PTHR12837">
    <property type="entry name" value="POLY ADP-RIBOSE GLYCOHYDROLASE"/>
    <property type="match status" value="1"/>
</dbReference>
<evidence type="ECO:0000313" key="9">
    <source>
        <dbReference type="EMBL" id="KAJ1349426.1"/>
    </source>
</evidence>
<feature type="domain" description="PARG helical" evidence="8">
    <location>
        <begin position="306"/>
        <end position="406"/>
    </location>
</feature>
<reference evidence="9" key="1">
    <citation type="submission" date="2021-06" db="EMBL/GenBank/DDBJ databases">
        <title>Parelaphostrongylus tenuis whole genome reference sequence.</title>
        <authorList>
            <person name="Garwood T.J."/>
            <person name="Larsen P.A."/>
            <person name="Fountain-Jones N.M."/>
            <person name="Garbe J.R."/>
            <person name="Macchietto M.G."/>
            <person name="Kania S.A."/>
            <person name="Gerhold R.W."/>
            <person name="Richards J.E."/>
            <person name="Wolf T.M."/>
        </authorList>
    </citation>
    <scope>NUCLEOTIDE SEQUENCE</scope>
    <source>
        <strain evidence="9">MNPRO001-30</strain>
        <tissue evidence="9">Meninges</tissue>
    </source>
</reference>
<organism evidence="9 10">
    <name type="scientific">Parelaphostrongylus tenuis</name>
    <name type="common">Meningeal worm</name>
    <dbReference type="NCBI Taxonomy" id="148309"/>
    <lineage>
        <taxon>Eukaryota</taxon>
        <taxon>Metazoa</taxon>
        <taxon>Ecdysozoa</taxon>
        <taxon>Nematoda</taxon>
        <taxon>Chromadorea</taxon>
        <taxon>Rhabditida</taxon>
        <taxon>Rhabditina</taxon>
        <taxon>Rhabditomorpha</taxon>
        <taxon>Strongyloidea</taxon>
        <taxon>Metastrongylidae</taxon>
        <taxon>Parelaphostrongylus</taxon>
    </lineage>
</organism>
<evidence type="ECO:0000256" key="6">
    <source>
        <dbReference type="SAM" id="MobiDB-lite"/>
    </source>
</evidence>
<feature type="compositionally biased region" description="Polar residues" evidence="6">
    <location>
        <begin position="47"/>
        <end position="57"/>
    </location>
</feature>
<proteinExistence type="inferred from homology"/>
<dbReference type="GO" id="GO:0009225">
    <property type="term" value="P:nucleotide-sugar metabolic process"/>
    <property type="evidence" value="ECO:0007669"/>
    <property type="project" value="TreeGrafter"/>
</dbReference>
<dbReference type="Pfam" id="PF05028">
    <property type="entry name" value="PARG_cat_C"/>
    <property type="match status" value="1"/>
</dbReference>
<dbReference type="GO" id="GO:0005634">
    <property type="term" value="C:nucleus"/>
    <property type="evidence" value="ECO:0007669"/>
    <property type="project" value="TreeGrafter"/>
</dbReference>
<dbReference type="GO" id="GO:1990966">
    <property type="term" value="P:ATP generation from poly-ADP-D-ribose"/>
    <property type="evidence" value="ECO:0007669"/>
    <property type="project" value="TreeGrafter"/>
</dbReference>
<dbReference type="GO" id="GO:0005737">
    <property type="term" value="C:cytoplasm"/>
    <property type="evidence" value="ECO:0007669"/>
    <property type="project" value="TreeGrafter"/>
</dbReference>
<comment type="similarity">
    <text evidence="1">Belongs to the poly(ADP-ribose) glycohydrolase family.</text>
</comment>
<feature type="binding site" evidence="5">
    <location>
        <position position="462"/>
    </location>
    <ligand>
        <name>substrate</name>
    </ligand>
</feature>
<dbReference type="Proteomes" id="UP001196413">
    <property type="component" value="Unassembled WGS sequence"/>
</dbReference>
<evidence type="ECO:0000256" key="1">
    <source>
        <dbReference type="ARBA" id="ARBA00009545"/>
    </source>
</evidence>
<evidence type="ECO:0000313" key="10">
    <source>
        <dbReference type="Proteomes" id="UP001196413"/>
    </source>
</evidence>
<dbReference type="GO" id="GO:0004649">
    <property type="term" value="F:poly(ADP-ribose) glycohydrolase activity"/>
    <property type="evidence" value="ECO:0007669"/>
    <property type="project" value="UniProtKB-EC"/>
</dbReference>
<dbReference type="Pfam" id="PF20811">
    <property type="entry name" value="PARG_cat_N"/>
    <property type="match status" value="1"/>
</dbReference>
<protein>
    <recommendedName>
        <fullName evidence="2">poly(ADP-ribose) glycohydrolase</fullName>
        <ecNumber evidence="2">3.2.1.143</ecNumber>
    </recommendedName>
</protein>
<evidence type="ECO:0000256" key="2">
    <source>
        <dbReference type="ARBA" id="ARBA00012255"/>
    </source>
</evidence>
<evidence type="ECO:0000256" key="3">
    <source>
        <dbReference type="ARBA" id="ARBA00022801"/>
    </source>
</evidence>
<dbReference type="InterPro" id="IPR007724">
    <property type="entry name" value="Poly_GlycHdrlase"/>
</dbReference>
<evidence type="ECO:0000256" key="4">
    <source>
        <dbReference type="PIRSR" id="PIRSR607724-1"/>
    </source>
</evidence>
<evidence type="ECO:0000259" key="7">
    <source>
        <dbReference type="Pfam" id="PF05028"/>
    </source>
</evidence>
<gene>
    <name evidence="9" type="ORF">KIN20_004997</name>
</gene>
<dbReference type="AlphaFoldDB" id="A0AAD5MKJ3"/>
<dbReference type="InterPro" id="IPR048362">
    <property type="entry name" value="PARG_helical"/>
</dbReference>
<feature type="binding site" evidence="5">
    <location>
        <position position="503"/>
    </location>
    <ligand>
        <name>substrate</name>
    </ligand>
</feature>
<feature type="region of interest" description="Disordered" evidence="6">
    <location>
        <begin position="39"/>
        <end position="59"/>
    </location>
</feature>
<comment type="caution">
    <text evidence="9">The sequence shown here is derived from an EMBL/GenBank/DDBJ whole genome shotgun (WGS) entry which is preliminary data.</text>
</comment>
<dbReference type="GO" id="GO:0006282">
    <property type="term" value="P:regulation of DNA repair"/>
    <property type="evidence" value="ECO:0007669"/>
    <property type="project" value="InterPro"/>
</dbReference>